<dbReference type="FunFam" id="3.40.1160.10:FF:000018">
    <property type="entry name" value="Glutamate 5-kinase"/>
    <property type="match status" value="1"/>
</dbReference>
<dbReference type="InterPro" id="IPR041739">
    <property type="entry name" value="G5K_ProB"/>
</dbReference>
<evidence type="ECO:0000313" key="10">
    <source>
        <dbReference type="EMBL" id="RJO60148.1"/>
    </source>
</evidence>
<comment type="subcellular location">
    <subcellularLocation>
        <location evidence="8">Cytoplasm</location>
    </subcellularLocation>
</comment>
<comment type="catalytic activity">
    <reaction evidence="8">
        <text>L-glutamate + ATP = L-glutamyl 5-phosphate + ADP</text>
        <dbReference type="Rhea" id="RHEA:14877"/>
        <dbReference type="ChEBI" id="CHEBI:29985"/>
        <dbReference type="ChEBI" id="CHEBI:30616"/>
        <dbReference type="ChEBI" id="CHEBI:58274"/>
        <dbReference type="ChEBI" id="CHEBI:456216"/>
        <dbReference type="EC" id="2.7.2.11"/>
    </reaction>
</comment>
<dbReference type="GO" id="GO:0003723">
    <property type="term" value="F:RNA binding"/>
    <property type="evidence" value="ECO:0007669"/>
    <property type="project" value="InterPro"/>
</dbReference>
<proteinExistence type="inferred from homology"/>
<dbReference type="InterPro" id="IPR036974">
    <property type="entry name" value="PUA_sf"/>
</dbReference>
<gene>
    <name evidence="8 10" type="primary">proB</name>
    <name evidence="10" type="ORF">C4544_06020</name>
</gene>
<comment type="similarity">
    <text evidence="8">Belongs to the glutamate 5-kinase family.</text>
</comment>
<evidence type="ECO:0000313" key="11">
    <source>
        <dbReference type="Proteomes" id="UP000285655"/>
    </source>
</evidence>
<feature type="binding site" evidence="8">
    <location>
        <position position="134"/>
    </location>
    <ligand>
        <name>substrate</name>
    </ligand>
</feature>
<keyword evidence="6 8" id="KW-0418">Kinase</keyword>
<keyword evidence="3 8" id="KW-0641">Proline biosynthesis</keyword>
<evidence type="ECO:0000256" key="2">
    <source>
        <dbReference type="ARBA" id="ARBA00022605"/>
    </source>
</evidence>
<organism evidence="10 11">
    <name type="scientific">candidate division WS5 bacterium</name>
    <dbReference type="NCBI Taxonomy" id="2093353"/>
    <lineage>
        <taxon>Bacteria</taxon>
        <taxon>candidate division WS5</taxon>
    </lineage>
</organism>
<dbReference type="GO" id="GO:0005524">
    <property type="term" value="F:ATP binding"/>
    <property type="evidence" value="ECO:0007669"/>
    <property type="project" value="UniProtKB-KW"/>
</dbReference>
<dbReference type="NCBIfam" id="TIGR01027">
    <property type="entry name" value="proB"/>
    <property type="match status" value="1"/>
</dbReference>
<feature type="domain" description="PUA" evidence="9">
    <location>
        <begin position="273"/>
        <end position="356"/>
    </location>
</feature>
<dbReference type="PROSITE" id="PS50890">
    <property type="entry name" value="PUA"/>
    <property type="match status" value="1"/>
</dbReference>
<comment type="pathway">
    <text evidence="8">Amino-acid biosynthesis; L-proline biosynthesis; L-glutamate 5-semialdehyde from L-glutamate: step 1/2.</text>
</comment>
<evidence type="ECO:0000256" key="3">
    <source>
        <dbReference type="ARBA" id="ARBA00022650"/>
    </source>
</evidence>
<keyword evidence="1 8" id="KW-0963">Cytoplasm</keyword>
<keyword evidence="5 8" id="KW-0547">Nucleotide-binding</keyword>
<dbReference type="EMBL" id="QZJW01000053">
    <property type="protein sequence ID" value="RJO60148.1"/>
    <property type="molecule type" value="Genomic_DNA"/>
</dbReference>
<dbReference type="GO" id="GO:0055129">
    <property type="term" value="P:L-proline biosynthetic process"/>
    <property type="evidence" value="ECO:0007669"/>
    <property type="project" value="UniProtKB-UniRule"/>
</dbReference>
<dbReference type="PANTHER" id="PTHR43654:SF1">
    <property type="entry name" value="ISOPENTENYL PHOSPHATE KINASE"/>
    <property type="match status" value="1"/>
</dbReference>
<dbReference type="Gene3D" id="2.30.130.10">
    <property type="entry name" value="PUA domain"/>
    <property type="match status" value="1"/>
</dbReference>
<dbReference type="SUPFAM" id="SSF88697">
    <property type="entry name" value="PUA domain-like"/>
    <property type="match status" value="1"/>
</dbReference>
<dbReference type="InterPro" id="IPR001057">
    <property type="entry name" value="Glu/AcGlu_kinase"/>
</dbReference>
<keyword evidence="2 8" id="KW-0028">Amino-acid biosynthesis</keyword>
<dbReference type="HAMAP" id="MF_00456">
    <property type="entry name" value="ProB"/>
    <property type="match status" value="1"/>
</dbReference>
<feature type="binding site" evidence="8">
    <location>
        <position position="47"/>
    </location>
    <ligand>
        <name>substrate</name>
    </ligand>
</feature>
<sequence length="364" mass="39497">MKRLVIKIGSNILASAEQGLDTRRLRAIARDISQVIDMGHQVVMVSSGAVAAGLKKLGLRGKPRDIKLKQAAAAIGQSSLMWAYENSFADFDKKVAQVLLTRDDISNRLRYINAKNTLFTLMSYGVIPVINENDPVAVDEIKFGDNDMLAALTASLVEADMLIILSDVEGLYSKDPAQKGAKIIGKVVEITHEIEKLAGSSSSTVGTGGMYSKVLAARQAVNHGIPVVIMSGKKRGLLKKHLEGSETGTRFEPKKQRMSSKKGWIAYGVKSKGSIYLDEGAVKALTELGRSLLPSGIIKIEGDFEVGDSVRCVTKEGRKIAKGLTNYSSKDLAHIIGRKTGEIEQILGYKYSDEVIHRDNLVVI</sequence>
<dbReference type="PROSITE" id="PS00902">
    <property type="entry name" value="GLUTAMATE_5_KINASE"/>
    <property type="match status" value="1"/>
</dbReference>
<feature type="binding site" evidence="8">
    <location>
        <position position="7"/>
    </location>
    <ligand>
        <name>ATP</name>
        <dbReference type="ChEBI" id="CHEBI:30616"/>
    </ligand>
</feature>
<evidence type="ECO:0000256" key="6">
    <source>
        <dbReference type="ARBA" id="ARBA00022777"/>
    </source>
</evidence>
<evidence type="ECO:0000256" key="8">
    <source>
        <dbReference type="HAMAP-Rule" id="MF_00456"/>
    </source>
</evidence>
<dbReference type="InterPro" id="IPR005715">
    <property type="entry name" value="Glu_5kinase/COase_Synthase"/>
</dbReference>
<dbReference type="GO" id="GO:0004349">
    <property type="term" value="F:glutamate 5-kinase activity"/>
    <property type="evidence" value="ECO:0007669"/>
    <property type="project" value="UniProtKB-UniRule"/>
</dbReference>
<dbReference type="Pfam" id="PF00696">
    <property type="entry name" value="AA_kinase"/>
    <property type="match status" value="1"/>
</dbReference>
<dbReference type="UniPathway" id="UPA00098">
    <property type="reaction ID" value="UER00359"/>
</dbReference>
<dbReference type="EC" id="2.7.2.11" evidence="8"/>
<dbReference type="Gene3D" id="3.40.1160.10">
    <property type="entry name" value="Acetylglutamate kinase-like"/>
    <property type="match status" value="2"/>
</dbReference>
<dbReference type="InterPro" id="IPR011529">
    <property type="entry name" value="Glu_5kinase"/>
</dbReference>
<dbReference type="Proteomes" id="UP000285655">
    <property type="component" value="Unassembled WGS sequence"/>
</dbReference>
<dbReference type="CDD" id="cd21157">
    <property type="entry name" value="PUA_G5K"/>
    <property type="match status" value="1"/>
</dbReference>
<dbReference type="GO" id="GO:0005829">
    <property type="term" value="C:cytosol"/>
    <property type="evidence" value="ECO:0007669"/>
    <property type="project" value="TreeGrafter"/>
</dbReference>
<keyword evidence="4 8" id="KW-0808">Transferase</keyword>
<name>A0A419DAP6_9BACT</name>
<dbReference type="InterPro" id="IPR002478">
    <property type="entry name" value="PUA"/>
</dbReference>
<dbReference type="PRINTS" id="PR00474">
    <property type="entry name" value="GLU5KINASE"/>
</dbReference>
<dbReference type="PIRSF" id="PIRSF000729">
    <property type="entry name" value="GK"/>
    <property type="match status" value="1"/>
</dbReference>
<dbReference type="InterPro" id="IPR036393">
    <property type="entry name" value="AceGlu_kinase-like_sf"/>
</dbReference>
<dbReference type="InterPro" id="IPR019797">
    <property type="entry name" value="Glutamate_5-kinase_CS"/>
</dbReference>
<dbReference type="AlphaFoldDB" id="A0A419DAP6"/>
<evidence type="ECO:0000256" key="1">
    <source>
        <dbReference type="ARBA" id="ARBA00022490"/>
    </source>
</evidence>
<dbReference type="PANTHER" id="PTHR43654">
    <property type="entry name" value="GLUTAMATE 5-KINASE"/>
    <property type="match status" value="1"/>
</dbReference>
<dbReference type="SUPFAM" id="SSF53633">
    <property type="entry name" value="Carbamate kinase-like"/>
    <property type="match status" value="1"/>
</dbReference>
<keyword evidence="7 8" id="KW-0067">ATP-binding</keyword>
<dbReference type="CDD" id="cd04242">
    <property type="entry name" value="AAK_G5K_ProB"/>
    <property type="match status" value="1"/>
</dbReference>
<comment type="function">
    <text evidence="8">Catalyzes the transfer of a phosphate group to glutamate to form L-glutamate 5-phosphate.</text>
</comment>
<dbReference type="FunFam" id="2.30.130.10:FF:000007">
    <property type="entry name" value="Glutamate 5-kinase"/>
    <property type="match status" value="1"/>
</dbReference>
<feature type="binding site" evidence="8">
    <location>
        <position position="146"/>
    </location>
    <ligand>
        <name>substrate</name>
    </ligand>
</feature>
<comment type="caution">
    <text evidence="10">The sequence shown here is derived from an EMBL/GenBank/DDBJ whole genome shotgun (WGS) entry which is preliminary data.</text>
</comment>
<protein>
    <recommendedName>
        <fullName evidence="8">Glutamate 5-kinase</fullName>
        <ecNumber evidence="8">2.7.2.11</ecNumber>
    </recommendedName>
    <alternativeName>
        <fullName evidence="8">Gamma-glutamyl kinase</fullName>
        <shortName evidence="8">GK</shortName>
    </alternativeName>
</protein>
<evidence type="ECO:0000259" key="9">
    <source>
        <dbReference type="SMART" id="SM00359"/>
    </source>
</evidence>
<evidence type="ECO:0000256" key="5">
    <source>
        <dbReference type="ARBA" id="ARBA00022741"/>
    </source>
</evidence>
<evidence type="ECO:0000256" key="4">
    <source>
        <dbReference type="ARBA" id="ARBA00022679"/>
    </source>
</evidence>
<dbReference type="InterPro" id="IPR001048">
    <property type="entry name" value="Asp/Glu/Uridylate_kinase"/>
</dbReference>
<dbReference type="InterPro" id="IPR015947">
    <property type="entry name" value="PUA-like_sf"/>
</dbReference>
<evidence type="ECO:0000256" key="7">
    <source>
        <dbReference type="ARBA" id="ARBA00022840"/>
    </source>
</evidence>
<reference evidence="10 11" key="1">
    <citation type="journal article" date="2017" name="ISME J.">
        <title>Energy and carbon metabolisms in a deep terrestrial subsurface fluid microbial community.</title>
        <authorList>
            <person name="Momper L."/>
            <person name="Jungbluth S.P."/>
            <person name="Lee M.D."/>
            <person name="Amend J.P."/>
        </authorList>
    </citation>
    <scope>NUCLEOTIDE SEQUENCE [LARGE SCALE GENOMIC DNA]</scope>
    <source>
        <strain evidence="10">SURF_29</strain>
    </source>
</reference>
<feature type="binding site" evidence="8">
    <location>
        <begin position="166"/>
        <end position="167"/>
    </location>
    <ligand>
        <name>ATP</name>
        <dbReference type="ChEBI" id="CHEBI:30616"/>
    </ligand>
</feature>
<dbReference type="Pfam" id="PF01472">
    <property type="entry name" value="PUA"/>
    <property type="match status" value="1"/>
</dbReference>
<accession>A0A419DAP6</accession>
<dbReference type="SMART" id="SM00359">
    <property type="entry name" value="PUA"/>
    <property type="match status" value="1"/>
</dbReference>
<feature type="binding site" evidence="8">
    <location>
        <begin position="207"/>
        <end position="213"/>
    </location>
    <ligand>
        <name>ATP</name>
        <dbReference type="ChEBI" id="CHEBI:30616"/>
    </ligand>
</feature>